<dbReference type="Proteomes" id="UP001160148">
    <property type="component" value="Unassembled WGS sequence"/>
</dbReference>
<keyword evidence="2" id="KW-1185">Reference proteome</keyword>
<evidence type="ECO:0000313" key="2">
    <source>
        <dbReference type="Proteomes" id="UP001160148"/>
    </source>
</evidence>
<dbReference type="AlphaFoldDB" id="A0AAV0XV11"/>
<protein>
    <submittedName>
        <fullName evidence="1">Uncharacterized protein</fullName>
    </submittedName>
</protein>
<evidence type="ECO:0000313" key="1">
    <source>
        <dbReference type="EMBL" id="CAI6372375.1"/>
    </source>
</evidence>
<organism evidence="1 2">
    <name type="scientific">Macrosiphum euphorbiae</name>
    <name type="common">potato aphid</name>
    <dbReference type="NCBI Taxonomy" id="13131"/>
    <lineage>
        <taxon>Eukaryota</taxon>
        <taxon>Metazoa</taxon>
        <taxon>Ecdysozoa</taxon>
        <taxon>Arthropoda</taxon>
        <taxon>Hexapoda</taxon>
        <taxon>Insecta</taxon>
        <taxon>Pterygota</taxon>
        <taxon>Neoptera</taxon>
        <taxon>Paraneoptera</taxon>
        <taxon>Hemiptera</taxon>
        <taxon>Sternorrhyncha</taxon>
        <taxon>Aphidomorpha</taxon>
        <taxon>Aphidoidea</taxon>
        <taxon>Aphididae</taxon>
        <taxon>Macrosiphini</taxon>
        <taxon>Macrosiphum</taxon>
    </lineage>
</organism>
<dbReference type="EMBL" id="CARXXK010001029">
    <property type="protein sequence ID" value="CAI6372375.1"/>
    <property type="molecule type" value="Genomic_DNA"/>
</dbReference>
<sequence length="305" mass="35296">MPPTSKIDFDQILKVLSERKSDIFDKGTKLLKSPTDTCWKDIINQLNFNISSKYLYLIVKENRHNILTKLKPTLDVYKQTYRQDSSEEIISEESSRHNDDLNKESKLNFKMALPKDQWESIYDSVNSRVYKRSDGKSTNREYQTLKPYEWSPVIHNYFYALTKLPCSISYKNAKVCPNGEIFLKIYGKCTVCLSNFQGVLIDQPLCTDIVTIDCTYEGGFRHCKSSNKRKLIGNKREQLKKKLINENQSAAYVQRVEAMGLMEYGDKEPSHLPSTNALRILKHKALKDEQINSDPVIALSRLFTI</sequence>
<reference evidence="1 2" key="1">
    <citation type="submission" date="2023-01" db="EMBL/GenBank/DDBJ databases">
        <authorList>
            <person name="Whitehead M."/>
        </authorList>
    </citation>
    <scope>NUCLEOTIDE SEQUENCE [LARGE SCALE GENOMIC DNA]</scope>
</reference>
<gene>
    <name evidence="1" type="ORF">MEUPH1_LOCUS26257</name>
</gene>
<accession>A0AAV0XV11</accession>
<name>A0AAV0XV11_9HEMI</name>
<comment type="caution">
    <text evidence="1">The sequence shown here is derived from an EMBL/GenBank/DDBJ whole genome shotgun (WGS) entry which is preliminary data.</text>
</comment>
<proteinExistence type="predicted"/>